<feature type="domain" description="Glycosyltransferase subfamily 4-like N-terminal" evidence="2">
    <location>
        <begin position="14"/>
        <end position="175"/>
    </location>
</feature>
<protein>
    <submittedName>
        <fullName evidence="3">Putative glycosyltransferase</fullName>
    </submittedName>
</protein>
<dbReference type="Pfam" id="PF13439">
    <property type="entry name" value="Glyco_transf_4"/>
    <property type="match status" value="1"/>
</dbReference>
<dbReference type="PANTHER" id="PTHR45947">
    <property type="entry name" value="SULFOQUINOVOSYL TRANSFERASE SQD2"/>
    <property type="match status" value="1"/>
</dbReference>
<dbReference type="GO" id="GO:0016757">
    <property type="term" value="F:glycosyltransferase activity"/>
    <property type="evidence" value="ECO:0007669"/>
    <property type="project" value="InterPro"/>
</dbReference>
<reference evidence="3 4" key="1">
    <citation type="journal article" date="2012" name="PLoS ONE">
        <title>The genome characteristics and predicted function of methyl-group oxidation pathway in the obligate aceticlastic methanogens, Methanosaeta spp.</title>
        <authorList>
            <person name="Zhu J."/>
            <person name="Zheng H."/>
            <person name="Ai G."/>
            <person name="Zhang G."/>
            <person name="Liu D."/>
            <person name="Liu X."/>
            <person name="Dong X."/>
        </authorList>
    </citation>
    <scope>NUCLEOTIDE SEQUENCE [LARGE SCALE GENOMIC DNA]</scope>
    <source>
        <strain evidence="3 4">6Ac</strain>
    </source>
</reference>
<feature type="domain" description="Glycosyl transferase family 1" evidence="1">
    <location>
        <begin position="176"/>
        <end position="321"/>
    </location>
</feature>
<keyword evidence="4" id="KW-1185">Reference proteome</keyword>
<gene>
    <name evidence="3" type="ordered locus">Mhar_2017</name>
</gene>
<proteinExistence type="predicted"/>
<evidence type="ECO:0000313" key="4">
    <source>
        <dbReference type="Proteomes" id="UP000005877"/>
    </source>
</evidence>
<dbReference type="CDD" id="cd03801">
    <property type="entry name" value="GT4_PimA-like"/>
    <property type="match status" value="1"/>
</dbReference>
<dbReference type="AlphaFoldDB" id="G7WR70"/>
<dbReference type="Proteomes" id="UP000005877">
    <property type="component" value="Chromosome"/>
</dbReference>
<dbReference type="EMBL" id="CP003117">
    <property type="protein sequence ID" value="AET65373.1"/>
    <property type="molecule type" value="Genomic_DNA"/>
</dbReference>
<dbReference type="PANTHER" id="PTHR45947:SF3">
    <property type="entry name" value="SULFOQUINOVOSYL TRANSFERASE SQD2"/>
    <property type="match status" value="1"/>
</dbReference>
<evidence type="ECO:0000259" key="2">
    <source>
        <dbReference type="Pfam" id="PF13439"/>
    </source>
</evidence>
<dbReference type="Gene3D" id="3.40.50.2000">
    <property type="entry name" value="Glycogen Phosphorylase B"/>
    <property type="match status" value="2"/>
</dbReference>
<dbReference type="InterPro" id="IPR028098">
    <property type="entry name" value="Glyco_trans_4-like_N"/>
</dbReference>
<organism evidence="3 4">
    <name type="scientific">Methanothrix harundinacea (strain 6Ac)</name>
    <name type="common">Methanosaeta harundinacea</name>
    <dbReference type="NCBI Taxonomy" id="1110509"/>
    <lineage>
        <taxon>Archaea</taxon>
        <taxon>Methanobacteriati</taxon>
        <taxon>Methanobacteriota</taxon>
        <taxon>Stenosarchaea group</taxon>
        <taxon>Methanomicrobia</taxon>
        <taxon>Methanotrichales</taxon>
        <taxon>Methanotrichaceae</taxon>
        <taxon>Methanothrix</taxon>
    </lineage>
</organism>
<dbReference type="GeneID" id="12511190"/>
<dbReference type="OrthoDB" id="132546at2157"/>
<dbReference type="InterPro" id="IPR050194">
    <property type="entry name" value="Glycosyltransferase_grp1"/>
</dbReference>
<dbReference type="InterPro" id="IPR001296">
    <property type="entry name" value="Glyco_trans_1"/>
</dbReference>
<evidence type="ECO:0000313" key="3">
    <source>
        <dbReference type="EMBL" id="AET65373.1"/>
    </source>
</evidence>
<dbReference type="PATRIC" id="fig|1110509.7.peg.2238"/>
<dbReference type="RefSeq" id="WP_014587549.1">
    <property type="nucleotide sequence ID" value="NC_017527.1"/>
</dbReference>
<dbReference type="STRING" id="1110509.Mhar_2017"/>
<dbReference type="KEGG" id="mhi:Mhar_2017"/>
<accession>G7WR70</accession>
<dbReference type="HOGENOM" id="CLU_009583_2_1_2"/>
<keyword evidence="3" id="KW-0808">Transferase</keyword>
<evidence type="ECO:0000259" key="1">
    <source>
        <dbReference type="Pfam" id="PF00534"/>
    </source>
</evidence>
<dbReference type="SUPFAM" id="SSF53756">
    <property type="entry name" value="UDP-Glycosyltransferase/glycogen phosphorylase"/>
    <property type="match status" value="1"/>
</dbReference>
<sequence>MRIAQVCHRYSPNVGGVERHVQEIAERLARKHEVEVISADLVGGLPRREVIKGVKVTRFRSFSPGDAYFVAPQIRSYLKKGGFDVVHAHNYHAFPALLAALACNREKLVFTPHYHGVGSTPLRNILNRPYRRLGSRIFEGADRIICVSHYERRLVARDFGFEEKIEVIPNGINLDDIKRAEPFEVEGRLILYIGRLDRYKNVDRVVEAMEHLPEDFRFFIGGTGIYQNDLKRMAERLNLTDRVKLLGFVSEEDKYRWMKSCDLFVNLSSVEAFGMTVLEALAAAAPAVVNSAGGLGEFAERFGGVLAVRPEDISPEELAHSMRISIRREVEGDLESYDWRRIAENIEDIYKNLP</sequence>
<dbReference type="Pfam" id="PF00534">
    <property type="entry name" value="Glycos_transf_1"/>
    <property type="match status" value="1"/>
</dbReference>
<name>G7WR70_METH6</name>